<protein>
    <submittedName>
        <fullName evidence="1">Uncharacterized protein</fullName>
    </submittedName>
</protein>
<evidence type="ECO:0000313" key="1">
    <source>
        <dbReference type="EMBL" id="MBX67109.1"/>
    </source>
</evidence>
<name>A0A2P2QJE3_RHIMU</name>
<sequence length="38" mass="4461">MLRSKVKILNIIRLNPMKSKNASYAQHANFKMCTFSYI</sequence>
<dbReference type="AlphaFoldDB" id="A0A2P2QJE3"/>
<accession>A0A2P2QJE3</accession>
<dbReference type="EMBL" id="GGEC01086625">
    <property type="protein sequence ID" value="MBX67109.1"/>
    <property type="molecule type" value="Transcribed_RNA"/>
</dbReference>
<organism evidence="1">
    <name type="scientific">Rhizophora mucronata</name>
    <name type="common">Asiatic mangrove</name>
    <dbReference type="NCBI Taxonomy" id="61149"/>
    <lineage>
        <taxon>Eukaryota</taxon>
        <taxon>Viridiplantae</taxon>
        <taxon>Streptophyta</taxon>
        <taxon>Embryophyta</taxon>
        <taxon>Tracheophyta</taxon>
        <taxon>Spermatophyta</taxon>
        <taxon>Magnoliopsida</taxon>
        <taxon>eudicotyledons</taxon>
        <taxon>Gunneridae</taxon>
        <taxon>Pentapetalae</taxon>
        <taxon>rosids</taxon>
        <taxon>fabids</taxon>
        <taxon>Malpighiales</taxon>
        <taxon>Rhizophoraceae</taxon>
        <taxon>Rhizophora</taxon>
    </lineage>
</organism>
<reference evidence="1" key="1">
    <citation type="submission" date="2018-02" db="EMBL/GenBank/DDBJ databases">
        <title>Rhizophora mucronata_Transcriptome.</title>
        <authorList>
            <person name="Meera S.P."/>
            <person name="Sreeshan A."/>
            <person name="Augustine A."/>
        </authorList>
    </citation>
    <scope>NUCLEOTIDE SEQUENCE</scope>
    <source>
        <tissue evidence="1">Leaf</tissue>
    </source>
</reference>
<proteinExistence type="predicted"/>